<evidence type="ECO:0000256" key="4">
    <source>
        <dbReference type="HAMAP-Rule" id="MF_00128"/>
    </source>
</evidence>
<dbReference type="InterPro" id="IPR020852">
    <property type="entry name" value="RNR_Ib_NrdI_bac"/>
</dbReference>
<dbReference type="Proteomes" id="UP001501183">
    <property type="component" value="Unassembled WGS sequence"/>
</dbReference>
<dbReference type="Pfam" id="PF07972">
    <property type="entry name" value="Flavodoxin_NdrI"/>
    <property type="match status" value="1"/>
</dbReference>
<evidence type="ECO:0000313" key="5">
    <source>
        <dbReference type="EMBL" id="GAA4473575.1"/>
    </source>
</evidence>
<evidence type="ECO:0000313" key="6">
    <source>
        <dbReference type="Proteomes" id="UP001501183"/>
    </source>
</evidence>
<dbReference type="HAMAP" id="MF_00128">
    <property type="entry name" value="NrdI"/>
    <property type="match status" value="1"/>
</dbReference>
<dbReference type="RefSeq" id="WP_345342314.1">
    <property type="nucleotide sequence ID" value="NZ_BAABFB010000019.1"/>
</dbReference>
<name>A0ABP8NY78_9NOCA</name>
<dbReference type="Gene3D" id="3.40.50.360">
    <property type="match status" value="1"/>
</dbReference>
<sequence>MTSLVYFSSASENTHRFVQKLGIPAARIPLHDRDGTFAVEEPYVLIVPTYGGGMTVTGRDTHYVPRQVVRFLNNEHNRARIRGVIAAGNTNFGESYCVAGDIISRKCQVPYLYRFELMGTAEDVVAVREGLEQFMESEQWHRPSQIQPRLGV</sequence>
<dbReference type="InterPro" id="IPR004465">
    <property type="entry name" value="RNR_NrdI"/>
</dbReference>
<gene>
    <name evidence="4 5" type="primary">nrdI</name>
    <name evidence="5" type="ORF">GCM10023094_07480</name>
</gene>
<keyword evidence="6" id="KW-1185">Reference proteome</keyword>
<dbReference type="PIRSF" id="PIRSF005087">
    <property type="entry name" value="NrdI"/>
    <property type="match status" value="1"/>
</dbReference>
<comment type="similarity">
    <text evidence="2 4">Belongs to the NrdI family.</text>
</comment>
<accession>A0ABP8NY78</accession>
<comment type="function">
    <text evidence="1 4">Probably involved in ribonucleotide reductase function.</text>
</comment>
<dbReference type="PANTHER" id="PTHR37297:SF1">
    <property type="entry name" value="PROTEIN NRDI"/>
    <property type="match status" value="1"/>
</dbReference>
<dbReference type="NCBIfam" id="TIGR00333">
    <property type="entry name" value="nrdI"/>
    <property type="match status" value="1"/>
</dbReference>
<proteinExistence type="inferred from homology"/>
<dbReference type="PANTHER" id="PTHR37297">
    <property type="entry name" value="PROTEIN NRDI"/>
    <property type="match status" value="1"/>
</dbReference>
<evidence type="ECO:0000256" key="3">
    <source>
        <dbReference type="ARBA" id="ARBA00020129"/>
    </source>
</evidence>
<reference evidence="6" key="1">
    <citation type="journal article" date="2019" name="Int. J. Syst. Evol. Microbiol.">
        <title>The Global Catalogue of Microorganisms (GCM) 10K type strain sequencing project: providing services to taxonomists for standard genome sequencing and annotation.</title>
        <authorList>
            <consortium name="The Broad Institute Genomics Platform"/>
            <consortium name="The Broad Institute Genome Sequencing Center for Infectious Disease"/>
            <person name="Wu L."/>
            <person name="Ma J."/>
        </authorList>
    </citation>
    <scope>NUCLEOTIDE SEQUENCE [LARGE SCALE GENOMIC DNA]</scope>
    <source>
        <strain evidence="6">JCM 32206</strain>
    </source>
</reference>
<dbReference type="InterPro" id="IPR029039">
    <property type="entry name" value="Flavoprotein-like_sf"/>
</dbReference>
<evidence type="ECO:0000256" key="1">
    <source>
        <dbReference type="ARBA" id="ARBA00003999"/>
    </source>
</evidence>
<dbReference type="EMBL" id="BAABFB010000019">
    <property type="protein sequence ID" value="GAA4473575.1"/>
    <property type="molecule type" value="Genomic_DNA"/>
</dbReference>
<dbReference type="SUPFAM" id="SSF52218">
    <property type="entry name" value="Flavoproteins"/>
    <property type="match status" value="1"/>
</dbReference>
<organism evidence="5 6">
    <name type="scientific">Rhodococcus olei</name>
    <dbReference type="NCBI Taxonomy" id="2161675"/>
    <lineage>
        <taxon>Bacteria</taxon>
        <taxon>Bacillati</taxon>
        <taxon>Actinomycetota</taxon>
        <taxon>Actinomycetes</taxon>
        <taxon>Mycobacteriales</taxon>
        <taxon>Nocardiaceae</taxon>
        <taxon>Rhodococcus</taxon>
    </lineage>
</organism>
<evidence type="ECO:0000256" key="2">
    <source>
        <dbReference type="ARBA" id="ARBA00009942"/>
    </source>
</evidence>
<comment type="caution">
    <text evidence="5">The sequence shown here is derived from an EMBL/GenBank/DDBJ whole genome shotgun (WGS) entry which is preliminary data.</text>
</comment>
<protein>
    <recommendedName>
        <fullName evidence="3 4">Protein NrdI</fullName>
    </recommendedName>
</protein>